<accession>A0A3S1BIR3</accession>
<dbReference type="EMBL" id="RZNY01000036">
    <property type="protein sequence ID" value="RUT40478.1"/>
    <property type="molecule type" value="Genomic_DNA"/>
</dbReference>
<protein>
    <recommendedName>
        <fullName evidence="2">SLH domain-containing protein</fullName>
    </recommendedName>
</protein>
<dbReference type="AlphaFoldDB" id="A0A3S1BIR3"/>
<dbReference type="Pfam" id="PF00395">
    <property type="entry name" value="SLH"/>
    <property type="match status" value="3"/>
</dbReference>
<organism evidence="3 4">
    <name type="scientific">Paenibacillus anaericanus</name>
    <dbReference type="NCBI Taxonomy" id="170367"/>
    <lineage>
        <taxon>Bacteria</taxon>
        <taxon>Bacillati</taxon>
        <taxon>Bacillota</taxon>
        <taxon>Bacilli</taxon>
        <taxon>Bacillales</taxon>
        <taxon>Paenibacillaceae</taxon>
        <taxon>Paenibacillus</taxon>
    </lineage>
</organism>
<evidence type="ECO:0000256" key="1">
    <source>
        <dbReference type="SAM" id="Phobius"/>
    </source>
</evidence>
<dbReference type="InterPro" id="IPR001119">
    <property type="entry name" value="SLH_dom"/>
</dbReference>
<keyword evidence="1" id="KW-0812">Transmembrane</keyword>
<comment type="caution">
    <text evidence="3">The sequence shown here is derived from an EMBL/GenBank/DDBJ whole genome shotgun (WGS) entry which is preliminary data.</text>
</comment>
<feature type="domain" description="SLH" evidence="2">
    <location>
        <begin position="1075"/>
        <end position="1134"/>
    </location>
</feature>
<name>A0A3S1BIR3_9BACL</name>
<feature type="domain" description="SLH" evidence="2">
    <location>
        <begin position="1008"/>
        <end position="1067"/>
    </location>
</feature>
<sequence length="1134" mass="119081">MAVSVIEGFSMRKGGRTLTRISRKLTVMVLIILFTTGIIPGKFGADIGGISAVAAATNITSQDGIGYSGPIAANEVVGTTFTGYQAWPSGFSKGSSAFVGGVYDGTSIWMIPYNANEILKVNPSTGEMTGYSNWPAGFTKGSNAFAGGVYDGTNIWLIPYSADQIIKVNATTGVMTGYSSWPGGSRGSDQFIGGAFDGTNIWLAPYSGSRLIKVDATTGGMTSYNSWPSGTVLGSYPFIGSIFDGTSIWLIPSSADRLIKVDPSTGEMTGYTNWPSGFTKSTDAFWGGVFDGTNIWLIPNNATHVVKINTTTGVMTGYNGWPSGFTKGSSSFAGGVYDGTNIWLVPQSANMLIKVNAVTGEMIGFNNWPSDFTKGNNAFMGGVYDGKNVWMIPFMADRLMKFGDSSDLSGLTLSSGTLSPAFSAATTSYTANVGNEVTSIDVTPTTADADATVTVNGLAVTNGQAQVTALNVGDNTVTIVVTSINGNTKTYTVTVTQAASTNADLSGLTLSAGTLSPAFNAATTSYSASVGNEVESVDVTLTAADADATMTANGSGIASGQAQAMALNVGDNRVTVQVTAKDGTANKSYAVTVTRATYGSADLSGLTLSAGTLSPAFSMATTSYAANVGNEVTSIDVTPNTADADATMTVNGSAVVNGQAYATALNVGDNRVTVQVTAKDGITKKSYTVTVTRTRANNTGNGNNGVDSNSSGTQGIIDTYTGILINGKVVNIGTITASLRNGQTVTTITTDPNKLVELLKLGGEHSVVTIPFNNHSDVVIAELNGFMIKLMEDNHFDLEIKSEKASYRIPAQQINIDAISRQVGTSVALKDITVQVEIASPTAENVKFVEDAARNSNITLIVPPLDFTVRAIYGNQQVEVAEFNAFIERSIAIPDNIDPNRITTGVVIDANGTIRQVPTKVVQQDGKYFAIINSLSNSTYSVIWSNVEFSDVTHHWGKQAINDMGSRLVVQGTGEGIFGPDKPITRAEFAAIVVRGLGLKPKSDVTGFVDVKASDWYSDAVWTAKQYQLISGFEDGSFRPMEMITREQAMMIISKAMTLTGLKDRLPVQDAIVTLRPFADGGQVASWAQSDVAACILAGIITGRSDDAIAAKVSVTRAEVTIMLQQLLKKSDLI</sequence>
<gene>
    <name evidence="3" type="ORF">EJP82_24955</name>
</gene>
<keyword evidence="1" id="KW-0472">Membrane</keyword>
<reference evidence="3 4" key="1">
    <citation type="submission" date="2018-12" db="EMBL/GenBank/DDBJ databases">
        <authorList>
            <person name="Sun L."/>
            <person name="Chen Z."/>
        </authorList>
    </citation>
    <scope>NUCLEOTIDE SEQUENCE [LARGE SCALE GENOMIC DNA]</scope>
    <source>
        <strain evidence="3 4">DSM 15890</strain>
    </source>
</reference>
<evidence type="ECO:0000259" key="2">
    <source>
        <dbReference type="PROSITE" id="PS51272"/>
    </source>
</evidence>
<dbReference type="InterPro" id="IPR051465">
    <property type="entry name" value="Cell_Envelope_Struct_Comp"/>
</dbReference>
<dbReference type="InterPro" id="IPR025883">
    <property type="entry name" value="Cadherin-like_domain"/>
</dbReference>
<dbReference type="PANTHER" id="PTHR43308:SF5">
    <property type="entry name" value="S-LAYER PROTEIN _ PEPTIDOGLYCAN ENDO-BETA-N-ACETYLGLUCOSAMINIDASE"/>
    <property type="match status" value="1"/>
</dbReference>
<evidence type="ECO:0000313" key="3">
    <source>
        <dbReference type="EMBL" id="RUT40478.1"/>
    </source>
</evidence>
<dbReference type="Pfam" id="PF12733">
    <property type="entry name" value="Cadherin-like"/>
    <property type="match status" value="3"/>
</dbReference>
<feature type="transmembrane region" description="Helical" evidence="1">
    <location>
        <begin position="21"/>
        <end position="39"/>
    </location>
</feature>
<proteinExistence type="predicted"/>
<dbReference type="SUPFAM" id="SSF63825">
    <property type="entry name" value="YWTD domain"/>
    <property type="match status" value="1"/>
</dbReference>
<evidence type="ECO:0000313" key="4">
    <source>
        <dbReference type="Proteomes" id="UP000279446"/>
    </source>
</evidence>
<keyword evidence="1" id="KW-1133">Transmembrane helix</keyword>
<dbReference type="Proteomes" id="UP000279446">
    <property type="component" value="Unassembled WGS sequence"/>
</dbReference>
<dbReference type="PROSITE" id="PS51272">
    <property type="entry name" value="SLH"/>
    <property type="match status" value="3"/>
</dbReference>
<feature type="domain" description="SLH" evidence="2">
    <location>
        <begin position="944"/>
        <end position="1007"/>
    </location>
</feature>
<keyword evidence="4" id="KW-1185">Reference proteome</keyword>
<dbReference type="PANTHER" id="PTHR43308">
    <property type="entry name" value="OUTER MEMBRANE PROTEIN ALPHA-RELATED"/>
    <property type="match status" value="1"/>
</dbReference>